<dbReference type="Pfam" id="PF00814">
    <property type="entry name" value="TsaD"/>
    <property type="match status" value="1"/>
</dbReference>
<organism evidence="2 3">
    <name type="scientific">Zhihengliuella flava</name>
    <dbReference type="NCBI Taxonomy" id="1285193"/>
    <lineage>
        <taxon>Bacteria</taxon>
        <taxon>Bacillati</taxon>
        <taxon>Actinomycetota</taxon>
        <taxon>Actinomycetes</taxon>
        <taxon>Micrococcales</taxon>
        <taxon>Micrococcaceae</taxon>
        <taxon>Zhihengliuella</taxon>
    </lineage>
</organism>
<dbReference type="InterPro" id="IPR043129">
    <property type="entry name" value="ATPase_NBD"/>
</dbReference>
<dbReference type="AlphaFoldDB" id="A0A931DAH0"/>
<dbReference type="Gene3D" id="3.30.420.40">
    <property type="match status" value="2"/>
</dbReference>
<gene>
    <name evidence="2" type="ORF">IW252_002214</name>
</gene>
<dbReference type="EMBL" id="JADOTZ010000001">
    <property type="protein sequence ID" value="MBG6085447.1"/>
    <property type="molecule type" value="Genomic_DNA"/>
</dbReference>
<proteinExistence type="predicted"/>
<dbReference type="GO" id="GO:0005829">
    <property type="term" value="C:cytosol"/>
    <property type="evidence" value="ECO:0007669"/>
    <property type="project" value="TreeGrafter"/>
</dbReference>
<dbReference type="InterPro" id="IPR022496">
    <property type="entry name" value="T6A_TsaB"/>
</dbReference>
<reference evidence="2" key="1">
    <citation type="submission" date="2020-11" db="EMBL/GenBank/DDBJ databases">
        <title>Sequencing the genomes of 1000 actinobacteria strains.</title>
        <authorList>
            <person name="Klenk H.-P."/>
        </authorList>
    </citation>
    <scope>NUCLEOTIDE SEQUENCE</scope>
    <source>
        <strain evidence="2">DSM 26152</strain>
    </source>
</reference>
<evidence type="ECO:0000313" key="3">
    <source>
        <dbReference type="Proteomes" id="UP000625033"/>
    </source>
</evidence>
<dbReference type="GO" id="GO:0002949">
    <property type="term" value="P:tRNA threonylcarbamoyladenosine modification"/>
    <property type="evidence" value="ECO:0007669"/>
    <property type="project" value="InterPro"/>
</dbReference>
<sequence>MLLLAIDTSARATAALLRVHEGDSTAAGVQVLDRFTADRVNAHAEVLSPAIAGMLAEASVNGREIDHIVVGVGPGPFTGLRVGIATANALGFAWSVPVGGVVSLDAIAWQAVRQGEANGRFVTAIDARRRELYWGVYDAEARLVDGPHVGAAGAVAGYPVYGAGAGIYPEALAEAGATPVAGWDDVVPDAAALGAAAARTLAAGGELLATTPLYLRESDAKVPAAMVQGPSTQPRGAA</sequence>
<name>A0A931DAH0_9MICC</name>
<evidence type="ECO:0000313" key="2">
    <source>
        <dbReference type="EMBL" id="MBG6085447.1"/>
    </source>
</evidence>
<dbReference type="SUPFAM" id="SSF53067">
    <property type="entry name" value="Actin-like ATPase domain"/>
    <property type="match status" value="2"/>
</dbReference>
<comment type="caution">
    <text evidence="2">The sequence shown here is derived from an EMBL/GenBank/DDBJ whole genome shotgun (WGS) entry which is preliminary data.</text>
</comment>
<feature type="domain" description="Gcp-like" evidence="1">
    <location>
        <begin position="41"/>
        <end position="141"/>
    </location>
</feature>
<dbReference type="InterPro" id="IPR000905">
    <property type="entry name" value="Gcp-like_dom"/>
</dbReference>
<dbReference type="RefSeq" id="WP_196836632.1">
    <property type="nucleotide sequence ID" value="NZ_JADOTZ010000001.1"/>
</dbReference>
<accession>A0A931DAH0</accession>
<evidence type="ECO:0000259" key="1">
    <source>
        <dbReference type="Pfam" id="PF00814"/>
    </source>
</evidence>
<dbReference type="PANTHER" id="PTHR11735">
    <property type="entry name" value="TRNA N6-ADENOSINE THREONYLCARBAMOYLTRANSFERASE"/>
    <property type="match status" value="1"/>
</dbReference>
<dbReference type="Proteomes" id="UP000625033">
    <property type="component" value="Unassembled WGS sequence"/>
</dbReference>
<keyword evidence="3" id="KW-1185">Reference proteome</keyword>
<dbReference type="NCBIfam" id="TIGR03725">
    <property type="entry name" value="T6A_YeaZ"/>
    <property type="match status" value="1"/>
</dbReference>
<dbReference type="PANTHER" id="PTHR11735:SF11">
    <property type="entry name" value="TRNA THREONYLCARBAMOYLADENOSINE BIOSYNTHESIS PROTEIN TSAB"/>
    <property type="match status" value="1"/>
</dbReference>
<protein>
    <submittedName>
        <fullName evidence="2">tRNA threonylcarbamoyl adenosine modification protein YeaZ</fullName>
    </submittedName>
</protein>